<evidence type="ECO:0000256" key="1">
    <source>
        <dbReference type="ARBA" id="ARBA00022630"/>
    </source>
</evidence>
<dbReference type="Proteomes" id="UP000054988">
    <property type="component" value="Unassembled WGS sequence"/>
</dbReference>
<dbReference type="Gene3D" id="3.50.50.60">
    <property type="entry name" value="FAD/NAD(P)-binding domain"/>
    <property type="match status" value="1"/>
</dbReference>
<evidence type="ECO:0000259" key="5">
    <source>
        <dbReference type="Pfam" id="PF01494"/>
    </source>
</evidence>
<dbReference type="EMBL" id="LATX01000352">
    <property type="protein sequence ID" value="KTB46437.1"/>
    <property type="molecule type" value="Genomic_DNA"/>
</dbReference>
<dbReference type="PRINTS" id="PR00420">
    <property type="entry name" value="RNGMNOXGNASE"/>
</dbReference>
<dbReference type="SUPFAM" id="SSF51905">
    <property type="entry name" value="FAD/NAD(P)-binding domain"/>
    <property type="match status" value="1"/>
</dbReference>
<protein>
    <recommendedName>
        <fullName evidence="5">FAD-binding domain-containing protein</fullName>
    </recommendedName>
</protein>
<keyword evidence="3" id="KW-0560">Oxidoreductase</keyword>
<dbReference type="eggNOG" id="ENOG502RQ3S">
    <property type="taxonomic scope" value="Eukaryota"/>
</dbReference>
<dbReference type="PANTHER" id="PTHR47178:SF3">
    <property type="entry name" value="FAD-BINDING DOMAIN-CONTAINING PROTEIN"/>
    <property type="match status" value="1"/>
</dbReference>
<name>A0A0W0GCY4_MONRR</name>
<organism evidence="6 7">
    <name type="scientific">Moniliophthora roreri</name>
    <name type="common">Frosty pod rot fungus</name>
    <name type="synonym">Monilia roreri</name>
    <dbReference type="NCBI Taxonomy" id="221103"/>
    <lineage>
        <taxon>Eukaryota</taxon>
        <taxon>Fungi</taxon>
        <taxon>Dikarya</taxon>
        <taxon>Basidiomycota</taxon>
        <taxon>Agaricomycotina</taxon>
        <taxon>Agaricomycetes</taxon>
        <taxon>Agaricomycetidae</taxon>
        <taxon>Agaricales</taxon>
        <taxon>Marasmiineae</taxon>
        <taxon>Marasmiaceae</taxon>
        <taxon>Moniliophthora</taxon>
    </lineage>
</organism>
<evidence type="ECO:0000256" key="2">
    <source>
        <dbReference type="ARBA" id="ARBA00022827"/>
    </source>
</evidence>
<feature type="domain" description="FAD-binding" evidence="5">
    <location>
        <begin position="133"/>
        <end position="380"/>
    </location>
</feature>
<keyword evidence="1" id="KW-0285">Flavoprotein</keyword>
<dbReference type="InterPro" id="IPR002938">
    <property type="entry name" value="FAD-bd"/>
</dbReference>
<gene>
    <name evidence="6" type="ORF">WG66_993</name>
</gene>
<evidence type="ECO:0000256" key="3">
    <source>
        <dbReference type="ARBA" id="ARBA00023002"/>
    </source>
</evidence>
<accession>A0A0W0GCY4</accession>
<dbReference type="AlphaFoldDB" id="A0A0W0GCY4"/>
<evidence type="ECO:0000256" key="4">
    <source>
        <dbReference type="ARBA" id="ARBA00023033"/>
    </source>
</evidence>
<dbReference type="PANTHER" id="PTHR47178">
    <property type="entry name" value="MONOOXYGENASE, FAD-BINDING"/>
    <property type="match status" value="1"/>
</dbReference>
<dbReference type="GO" id="GO:0071949">
    <property type="term" value="F:FAD binding"/>
    <property type="evidence" value="ECO:0007669"/>
    <property type="project" value="InterPro"/>
</dbReference>
<reference evidence="6 7" key="1">
    <citation type="submission" date="2015-12" db="EMBL/GenBank/DDBJ databases">
        <title>Draft genome sequence of Moniliophthora roreri, the causal agent of frosty pod rot of cacao.</title>
        <authorList>
            <person name="Aime M.C."/>
            <person name="Diaz-Valderrama J.R."/>
            <person name="Kijpornyongpan T."/>
            <person name="Phillips-Mora W."/>
        </authorList>
    </citation>
    <scope>NUCLEOTIDE SEQUENCE [LARGE SCALE GENOMIC DNA]</scope>
    <source>
        <strain evidence="6 7">MCA 2952</strain>
    </source>
</reference>
<comment type="caution">
    <text evidence="6">The sequence shown here is derived from an EMBL/GenBank/DDBJ whole genome shotgun (WGS) entry which is preliminary data.</text>
</comment>
<proteinExistence type="predicted"/>
<dbReference type="InterPro" id="IPR036188">
    <property type="entry name" value="FAD/NAD-bd_sf"/>
</dbReference>
<keyword evidence="4" id="KW-0503">Monooxygenase</keyword>
<evidence type="ECO:0000313" key="7">
    <source>
        <dbReference type="Proteomes" id="UP000054988"/>
    </source>
</evidence>
<evidence type="ECO:0000313" key="6">
    <source>
        <dbReference type="EMBL" id="KTB46437.1"/>
    </source>
</evidence>
<dbReference type="Pfam" id="PF01494">
    <property type="entry name" value="FAD_binding_3"/>
    <property type="match status" value="1"/>
</dbReference>
<sequence length="411" mass="46607">MGGGSGGLLTAHILKKLNIPYAIFEQDPAFDSRPRDWDFGIYWAQSPLLQCLPEDITYRKVVATQVDDLEPTEDFFMPIYDLSTGEEMIKIPIPYAMRLRRREFIRLLKEEGILDVQVCFYLILPAQRFIMKYGKRLAGIDTDGQAVTATFTDGTTEQGGLIIGAEGAHSVVRKFLLGPEKAALKPSPIVLTMVMTKLPPDAVEKIRGLHERMSTCFHPEGVFAWFGSHERFSTTPSSEWTFTLMLSWSEPTSATTIARDMVRKPNLETIRTAKTVAQKFCDPFRSIWEAVPDDAPVWHNRMSSWPTEEWDNRNGRFTLVGDAAHAMLPHRGQGLNNAIHDVASLLEALRAHYDRDGEAPFKKALEAYEKEMWKRGREAVIMSDENAEALHDWGKLKESPLWKLGIKPKKE</sequence>
<keyword evidence="2" id="KW-0274">FAD</keyword>
<dbReference type="GO" id="GO:0004497">
    <property type="term" value="F:monooxygenase activity"/>
    <property type="evidence" value="ECO:0007669"/>
    <property type="project" value="UniProtKB-KW"/>
</dbReference>